<dbReference type="Pfam" id="PF03466">
    <property type="entry name" value="LysR_substrate"/>
    <property type="match status" value="1"/>
</dbReference>
<evidence type="ECO:0000313" key="6">
    <source>
        <dbReference type="EMBL" id="MBO0448393.1"/>
    </source>
</evidence>
<name>A0ABS3H4L4_9ENTE</name>
<protein>
    <submittedName>
        <fullName evidence="6">LysR family transcriptional regulator</fullName>
    </submittedName>
</protein>
<dbReference type="PANTHER" id="PTHR30419:SF28">
    <property type="entry name" value="HTH-TYPE TRANSCRIPTIONAL REGULATOR BSDA"/>
    <property type="match status" value="1"/>
</dbReference>
<dbReference type="PANTHER" id="PTHR30419">
    <property type="entry name" value="HTH-TYPE TRANSCRIPTIONAL REGULATOR YBHD"/>
    <property type="match status" value="1"/>
</dbReference>
<gene>
    <name evidence="6" type="ORF">JZO76_02485</name>
</gene>
<dbReference type="SUPFAM" id="SSF53850">
    <property type="entry name" value="Periplasmic binding protein-like II"/>
    <property type="match status" value="1"/>
</dbReference>
<dbReference type="RefSeq" id="WP_206902598.1">
    <property type="nucleotide sequence ID" value="NZ_JAFLVT010000004.1"/>
</dbReference>
<evidence type="ECO:0000256" key="1">
    <source>
        <dbReference type="ARBA" id="ARBA00009437"/>
    </source>
</evidence>
<dbReference type="SUPFAM" id="SSF46785">
    <property type="entry name" value="Winged helix' DNA-binding domain"/>
    <property type="match status" value="1"/>
</dbReference>
<dbReference type="EMBL" id="JAFLVT010000004">
    <property type="protein sequence ID" value="MBO0448393.1"/>
    <property type="molecule type" value="Genomic_DNA"/>
</dbReference>
<reference evidence="6 7" key="1">
    <citation type="submission" date="2021-03" db="EMBL/GenBank/DDBJ databases">
        <title>Enterococcal diversity collection.</title>
        <authorList>
            <person name="Gilmore M.S."/>
            <person name="Schwartzman J."/>
            <person name="Van Tyne D."/>
            <person name="Martin M."/>
            <person name="Earl A.M."/>
            <person name="Manson A.L."/>
            <person name="Straub T."/>
            <person name="Salamzade R."/>
            <person name="Saavedra J."/>
            <person name="Lebreton F."/>
            <person name="Prichula J."/>
            <person name="Schaufler K."/>
            <person name="Gaca A."/>
            <person name="Sgardioli B."/>
            <person name="Wagenaar J."/>
            <person name="Strong T."/>
        </authorList>
    </citation>
    <scope>NUCLEOTIDE SEQUENCE [LARGE SCALE GENOMIC DNA]</scope>
    <source>
        <strain evidence="6 7">MJM12</strain>
    </source>
</reference>
<dbReference type="PROSITE" id="PS50931">
    <property type="entry name" value="HTH_LYSR"/>
    <property type="match status" value="1"/>
</dbReference>
<evidence type="ECO:0000259" key="5">
    <source>
        <dbReference type="PROSITE" id="PS50931"/>
    </source>
</evidence>
<dbReference type="InterPro" id="IPR005119">
    <property type="entry name" value="LysR_subst-bd"/>
</dbReference>
<keyword evidence="2" id="KW-0805">Transcription regulation</keyword>
<dbReference type="InterPro" id="IPR050950">
    <property type="entry name" value="HTH-type_LysR_regulators"/>
</dbReference>
<feature type="domain" description="HTH lysR-type" evidence="5">
    <location>
        <begin position="2"/>
        <end position="59"/>
    </location>
</feature>
<evidence type="ECO:0000313" key="7">
    <source>
        <dbReference type="Proteomes" id="UP000664256"/>
    </source>
</evidence>
<dbReference type="CDD" id="cd05466">
    <property type="entry name" value="PBP2_LTTR_substrate"/>
    <property type="match status" value="1"/>
</dbReference>
<evidence type="ECO:0000256" key="4">
    <source>
        <dbReference type="ARBA" id="ARBA00023163"/>
    </source>
</evidence>
<dbReference type="PRINTS" id="PR00039">
    <property type="entry name" value="HTHLYSR"/>
</dbReference>
<keyword evidence="3" id="KW-0238">DNA-binding</keyword>
<sequence length="303" mass="34774">MINEKQIHYLMTVAEEHSITAAAKKLFISQPALSRFILDIERTLGTTLFIRNRGNLHLSKAGEIYLRGCQDVQQIFQSVTKEIAELTHSHTGKITLGVTSLTGEFVFPAILDAFEQAFPHVELTLKEERMSILYDLVKKGDVDMALVYQNYDSALNYHFIYENPIYIQVPPTFATKNEMRNTIETFALISAASLANQPMILLKKGRELREIADRFFETFQLVPNKILETENIHLASNLVSLGKGFTFVPAIFLRDSFPNKDNNFYVQITDYPLKRELYCCHRKNAYLTEAEQFLIRKLPEILA</sequence>
<organism evidence="6 7">
    <name type="scientific">Candidatus Enterococcus myersii</name>
    <dbReference type="NCBI Taxonomy" id="2815322"/>
    <lineage>
        <taxon>Bacteria</taxon>
        <taxon>Bacillati</taxon>
        <taxon>Bacillota</taxon>
        <taxon>Bacilli</taxon>
        <taxon>Lactobacillales</taxon>
        <taxon>Enterococcaceae</taxon>
        <taxon>Enterococcus</taxon>
    </lineage>
</organism>
<accession>A0ABS3H4L4</accession>
<dbReference type="Gene3D" id="3.40.190.290">
    <property type="match status" value="1"/>
</dbReference>
<dbReference type="InterPro" id="IPR000847">
    <property type="entry name" value="LysR_HTH_N"/>
</dbReference>
<proteinExistence type="inferred from homology"/>
<comment type="similarity">
    <text evidence="1">Belongs to the LysR transcriptional regulatory family.</text>
</comment>
<dbReference type="Proteomes" id="UP000664256">
    <property type="component" value="Unassembled WGS sequence"/>
</dbReference>
<evidence type="ECO:0000256" key="3">
    <source>
        <dbReference type="ARBA" id="ARBA00023125"/>
    </source>
</evidence>
<keyword evidence="4" id="KW-0804">Transcription</keyword>
<comment type="caution">
    <text evidence="6">The sequence shown here is derived from an EMBL/GenBank/DDBJ whole genome shotgun (WGS) entry which is preliminary data.</text>
</comment>
<dbReference type="Pfam" id="PF00126">
    <property type="entry name" value="HTH_1"/>
    <property type="match status" value="1"/>
</dbReference>
<dbReference type="InterPro" id="IPR036388">
    <property type="entry name" value="WH-like_DNA-bd_sf"/>
</dbReference>
<dbReference type="Gene3D" id="1.10.10.10">
    <property type="entry name" value="Winged helix-like DNA-binding domain superfamily/Winged helix DNA-binding domain"/>
    <property type="match status" value="1"/>
</dbReference>
<evidence type="ECO:0000256" key="2">
    <source>
        <dbReference type="ARBA" id="ARBA00023015"/>
    </source>
</evidence>
<dbReference type="InterPro" id="IPR036390">
    <property type="entry name" value="WH_DNA-bd_sf"/>
</dbReference>
<keyword evidence="7" id="KW-1185">Reference proteome</keyword>